<keyword evidence="1" id="KW-0732">Signal</keyword>
<evidence type="ECO:0000256" key="1">
    <source>
        <dbReference type="SAM" id="SignalP"/>
    </source>
</evidence>
<protein>
    <submittedName>
        <fullName evidence="3">Fibronectin type III domain-containing protein</fullName>
    </submittedName>
</protein>
<keyword evidence="4" id="KW-1185">Reference proteome</keyword>
<evidence type="ECO:0000313" key="3">
    <source>
        <dbReference type="EMBL" id="MEQ2369988.1"/>
    </source>
</evidence>
<dbReference type="InterPro" id="IPR013783">
    <property type="entry name" value="Ig-like_fold"/>
</dbReference>
<accession>A0ABV1BBH7</accession>
<evidence type="ECO:0000313" key="4">
    <source>
        <dbReference type="Proteomes" id="UP001473063"/>
    </source>
</evidence>
<reference evidence="3 4" key="1">
    <citation type="submission" date="2024-03" db="EMBL/GenBank/DDBJ databases">
        <title>Human intestinal bacterial collection.</title>
        <authorList>
            <person name="Pauvert C."/>
            <person name="Hitch T.C.A."/>
            <person name="Clavel T."/>
        </authorList>
    </citation>
    <scope>NUCLEOTIDE SEQUENCE [LARGE SCALE GENOMIC DNA]</scope>
    <source>
        <strain evidence="3 4">CLA-JM-H16</strain>
    </source>
</reference>
<dbReference type="InterPro" id="IPR003961">
    <property type="entry name" value="FN3_dom"/>
</dbReference>
<proteinExistence type="predicted"/>
<organism evidence="3 4">
    <name type="scientific">Blautia aquisgranensis</name>
    <dbReference type="NCBI Taxonomy" id="3133153"/>
    <lineage>
        <taxon>Bacteria</taxon>
        <taxon>Bacillati</taxon>
        <taxon>Bacillota</taxon>
        <taxon>Clostridia</taxon>
        <taxon>Lachnospirales</taxon>
        <taxon>Lachnospiraceae</taxon>
        <taxon>Blautia</taxon>
    </lineage>
</organism>
<dbReference type="Proteomes" id="UP001473063">
    <property type="component" value="Unassembled WGS sequence"/>
</dbReference>
<evidence type="ECO:0000259" key="2">
    <source>
        <dbReference type="PROSITE" id="PS50853"/>
    </source>
</evidence>
<dbReference type="InterPro" id="IPR036116">
    <property type="entry name" value="FN3_sf"/>
</dbReference>
<dbReference type="SMART" id="SM00060">
    <property type="entry name" value="FN3"/>
    <property type="match status" value="2"/>
</dbReference>
<dbReference type="Pfam" id="PF00041">
    <property type="entry name" value="fn3"/>
    <property type="match status" value="1"/>
</dbReference>
<dbReference type="PROSITE" id="PS50853">
    <property type="entry name" value="FN3"/>
    <property type="match status" value="1"/>
</dbReference>
<dbReference type="Gene3D" id="2.60.40.10">
    <property type="entry name" value="Immunoglobulins"/>
    <property type="match status" value="2"/>
</dbReference>
<name>A0ABV1BBH7_9FIRM</name>
<feature type="signal peptide" evidence="1">
    <location>
        <begin position="1"/>
        <end position="25"/>
    </location>
</feature>
<sequence length="476" mass="52561">MKKKFLAILLAATLSVSVLPVTCIAANIDTEETLSVSDIVTVPEAMAASASQSVKNSIELKWTGFRWISHTSAALTLRTNINGKCYYQWVERRDDGTSEIPKLTLKSAWISTKTDKNFTIQLNDLKTDNAIDLYMVLVDTKGNRSGLKKIKMDQSKRPAVVPAHKAVIPKVTESILKGLDSPLKFYPDTFYPFQVIGAGTTNQNPGDGDVKWEPVYWSTSSNPRDAQKNSAWKIGSAKGITKAATYNLYVFFQKWVYTGNQWTATDTVDSAVYRFQSADISKTPVSKPTSAQVKLSTPSLSGISNSSVGIVLKWKQVRNATGYKIYRKTGKSSKWNYIATVKGGKNLTCTDRSAKQGTMYTYTVRAYRGSALSSYNKSGIRTIRLSAPSQYTPSSKAVGKLTARWKKISAVSGYQIQYSVSSKFNEAKTVSTTAVSKTLSGLKRGRTYYVRIRAYKKTGGKVYYGAWSNRKGVKIA</sequence>
<dbReference type="CDD" id="cd00063">
    <property type="entry name" value="FN3"/>
    <property type="match status" value="2"/>
</dbReference>
<feature type="domain" description="Fibronectin type-III" evidence="2">
    <location>
        <begin position="387"/>
        <end position="476"/>
    </location>
</feature>
<feature type="chain" id="PRO_5046868208" evidence="1">
    <location>
        <begin position="26"/>
        <end position="476"/>
    </location>
</feature>
<dbReference type="RefSeq" id="WP_349056054.1">
    <property type="nucleotide sequence ID" value="NZ_JBBMEJ010000002.1"/>
</dbReference>
<gene>
    <name evidence="3" type="ORF">WMO28_03350</name>
</gene>
<dbReference type="EMBL" id="JBBMEJ010000002">
    <property type="protein sequence ID" value="MEQ2369988.1"/>
    <property type="molecule type" value="Genomic_DNA"/>
</dbReference>
<dbReference type="SUPFAM" id="SSF49265">
    <property type="entry name" value="Fibronectin type III"/>
    <property type="match status" value="1"/>
</dbReference>
<comment type="caution">
    <text evidence="3">The sequence shown here is derived from an EMBL/GenBank/DDBJ whole genome shotgun (WGS) entry which is preliminary data.</text>
</comment>